<gene>
    <name evidence="2" type="ORF">DL764_002618</name>
</gene>
<evidence type="ECO:0000313" key="3">
    <source>
        <dbReference type="Proteomes" id="UP000293360"/>
    </source>
</evidence>
<dbReference type="STRING" id="155417.A0A4Q4TPI1"/>
<dbReference type="Proteomes" id="UP000293360">
    <property type="component" value="Unassembled WGS sequence"/>
</dbReference>
<reference evidence="2 3" key="1">
    <citation type="submission" date="2018-06" db="EMBL/GenBank/DDBJ databases">
        <title>Complete Genomes of Monosporascus.</title>
        <authorList>
            <person name="Robinson A.J."/>
            <person name="Natvig D.O."/>
        </authorList>
    </citation>
    <scope>NUCLEOTIDE SEQUENCE [LARGE SCALE GENOMIC DNA]</scope>
    <source>
        <strain evidence="2 3">CBS 110550</strain>
    </source>
</reference>
<evidence type="ECO:0000313" key="2">
    <source>
        <dbReference type="EMBL" id="RYP07303.1"/>
    </source>
</evidence>
<evidence type="ECO:0000256" key="1">
    <source>
        <dbReference type="SAM" id="MobiDB-lite"/>
    </source>
</evidence>
<feature type="region of interest" description="Disordered" evidence="1">
    <location>
        <begin position="328"/>
        <end position="361"/>
    </location>
</feature>
<sequence>MQNAFESLFTKSCEAVHHYLDTNGFSNPPDIKKTKFDSDDDTASAVSGQSESSAAALSESDSSEDELAKPAALSPDKENHAGHGDGLSKLPSCRNFTIKSRKSAISADPRLPSVRDHRCSSKRDLEEDESDDEIDAIYQHHLPPRYPPGHPGRAVDGPINRASPPGCRAPPPPPGWQGPPPVHTSMRGVPLMMPPPPSAVTRIPMPPPPAVNHSQQQLYFLHSQRMPMAGPTHGSTHNHAHQLHRPSGAPPQHPSSLHPSILSGPIHSHSSSPSSGGDDAHASIGLFDVRLTILWLGRGEQRVLEHVRPSIGALKEATLAYVRTHASAFEPHHHQPSSSSPSPPGVDVSGGATAATGGGKASASSTIHLRAVVRQALFGHESYDMTTYRGDDLTKLFAVMSNGSIPSFEIAVDSPVRPASSSTAAAAGPGAAVLQQQLAY</sequence>
<dbReference type="AlphaFoldDB" id="A0A4Q4TPI1"/>
<feature type="region of interest" description="Disordered" evidence="1">
    <location>
        <begin position="20"/>
        <end position="131"/>
    </location>
</feature>
<dbReference type="EMBL" id="QJNU01000101">
    <property type="protein sequence ID" value="RYP07303.1"/>
    <property type="molecule type" value="Genomic_DNA"/>
</dbReference>
<feature type="region of interest" description="Disordered" evidence="1">
    <location>
        <begin position="228"/>
        <end position="279"/>
    </location>
</feature>
<comment type="caution">
    <text evidence="2">The sequence shown here is derived from an EMBL/GenBank/DDBJ whole genome shotgun (WGS) entry which is preliminary data.</text>
</comment>
<accession>A0A4Q4TPI1</accession>
<feature type="compositionally biased region" description="Low complexity" evidence="1">
    <location>
        <begin position="258"/>
        <end position="277"/>
    </location>
</feature>
<proteinExistence type="predicted"/>
<name>A0A4Q4TPI1_9PEZI</name>
<keyword evidence="3" id="KW-1185">Reference proteome</keyword>
<dbReference type="OrthoDB" id="5148182at2759"/>
<feature type="compositionally biased region" description="Low complexity" evidence="1">
    <location>
        <begin position="50"/>
        <end position="60"/>
    </location>
</feature>
<feature type="compositionally biased region" description="Basic and acidic residues" evidence="1">
    <location>
        <begin position="113"/>
        <end position="125"/>
    </location>
</feature>
<protein>
    <submittedName>
        <fullName evidence="2">Uncharacterized protein</fullName>
    </submittedName>
</protein>
<feature type="compositionally biased region" description="Low complexity" evidence="1">
    <location>
        <begin position="349"/>
        <end position="361"/>
    </location>
</feature>
<organism evidence="2 3">
    <name type="scientific">Monosporascus ibericus</name>
    <dbReference type="NCBI Taxonomy" id="155417"/>
    <lineage>
        <taxon>Eukaryota</taxon>
        <taxon>Fungi</taxon>
        <taxon>Dikarya</taxon>
        <taxon>Ascomycota</taxon>
        <taxon>Pezizomycotina</taxon>
        <taxon>Sordariomycetes</taxon>
        <taxon>Xylariomycetidae</taxon>
        <taxon>Xylariales</taxon>
        <taxon>Xylariales incertae sedis</taxon>
        <taxon>Monosporascus</taxon>
    </lineage>
</organism>